<dbReference type="PANTHER" id="PTHR10404:SF46">
    <property type="entry name" value="VACUOLAR PROTEIN SORTING-ASSOCIATED PROTEIN 70"/>
    <property type="match status" value="1"/>
</dbReference>
<dbReference type="SUPFAM" id="SSF53187">
    <property type="entry name" value="Zn-dependent exopeptidases"/>
    <property type="match status" value="1"/>
</dbReference>
<dbReference type="InterPro" id="IPR003137">
    <property type="entry name" value="PA_domain"/>
</dbReference>
<dbReference type="InterPro" id="IPR007484">
    <property type="entry name" value="Peptidase_M28"/>
</dbReference>
<name>A0ABW9KLF2_9BACT</name>
<dbReference type="CDD" id="cd02121">
    <property type="entry name" value="PA_GCPII_like"/>
    <property type="match status" value="1"/>
</dbReference>
<dbReference type="Proteomes" id="UP001634747">
    <property type="component" value="Unassembled WGS sequence"/>
</dbReference>
<evidence type="ECO:0000259" key="5">
    <source>
        <dbReference type="Pfam" id="PF04389"/>
    </source>
</evidence>
<comment type="similarity">
    <text evidence="1">Belongs to the peptidase M28 family. M28B subfamily.</text>
</comment>
<dbReference type="Gene3D" id="3.40.630.10">
    <property type="entry name" value="Zn peptidases"/>
    <property type="match status" value="1"/>
</dbReference>
<evidence type="ECO:0000256" key="2">
    <source>
        <dbReference type="SAM" id="SignalP"/>
    </source>
</evidence>
<dbReference type="InterPro" id="IPR039373">
    <property type="entry name" value="Peptidase_M28B"/>
</dbReference>
<proteinExistence type="inferred from homology"/>
<feature type="chain" id="PRO_5046678010" evidence="2">
    <location>
        <begin position="28"/>
        <end position="761"/>
    </location>
</feature>
<keyword evidence="2" id="KW-0732">Signal</keyword>
<dbReference type="PANTHER" id="PTHR10404">
    <property type="entry name" value="N-ACETYLATED-ALPHA-LINKED ACIDIC DIPEPTIDASE"/>
    <property type="match status" value="1"/>
</dbReference>
<evidence type="ECO:0000259" key="3">
    <source>
        <dbReference type="Pfam" id="PF02225"/>
    </source>
</evidence>
<dbReference type="EMBL" id="JBJYXY010000001">
    <property type="protein sequence ID" value="MFN2975414.1"/>
    <property type="molecule type" value="Genomic_DNA"/>
</dbReference>
<dbReference type="RefSeq" id="WP_263413058.1">
    <property type="nucleotide sequence ID" value="NZ_BAABBH010000001.1"/>
</dbReference>
<evidence type="ECO:0000259" key="4">
    <source>
        <dbReference type="Pfam" id="PF04253"/>
    </source>
</evidence>
<accession>A0ABW9KLF2</accession>
<keyword evidence="7" id="KW-1185">Reference proteome</keyword>
<feature type="domain" description="Peptidase M28" evidence="5">
    <location>
        <begin position="342"/>
        <end position="548"/>
    </location>
</feature>
<feature type="domain" description="PA" evidence="3">
    <location>
        <begin position="161"/>
        <end position="228"/>
    </location>
</feature>
<dbReference type="InterPro" id="IPR046450">
    <property type="entry name" value="PA_dom_sf"/>
</dbReference>
<dbReference type="Pfam" id="PF04253">
    <property type="entry name" value="TFR_dimer"/>
    <property type="match status" value="1"/>
</dbReference>
<gene>
    <name evidence="6" type="ORF">ACK2TP_06540</name>
</gene>
<sequence>MRRLAVLAVAAVLIQPLLSLTAQQAQAANGTPDTSKPLQGFTAADSATERQWEAKFQALPDAKKISDNLHLLAAHPHNVGSAAQRANAEWLLKQYQSWGWDAKIEQFDVLYPTPKTRVLELTGPKPYKARLSEPEVAEDPYTHDKSPAMPPYNIYAADGDVTAPLIYVNYGNKADYEELDRYGVSVKGAIVIARYGGGWRGLKPKLAAMHGAVGCIIYSDPADDGFGTGDVIPSGPMRPEWGVQRGSVADTTLYAGDPLTPGVASVPGAKRLAIADSKVIMPIPTIPVSWGDAQPLLASLQGRTVPAGWRGALPLTYKFGPSASKVHLKIESDWGTKPVLDVVATLKGSEEPETWIVRGNHYDGWVNGADDPISGQSAMIEEARALGELHKQGWQPKRTLVYASWDGEEPGLLGSTEWAEAHADELTKHGAIYINSDENGRGFFGAQGSQSYELLVNDVVREMTDPESHTSVFARQKAAQQAGRGRGGARPDAGEARATVALGPAGSGSDYAGFVDHLGVASINIGFGGEDHSGTYHSAYDTPWHWDQFADKDQVYGKLFAQTAGTMVMRVADADVMPLSFHELALTVRDYSENLKSEVKDLRQAAERRNRALQAGAYKLADDPKNPLLPPPALPVPPQMDFSTLDAAVSRLDAAATKYGSVSANAAALSSAQRLTLNNDLAVAERKLLSDAGLPGRPWVKHLLYAPGTYTGYGASTLPGVREAVEDGRYDEAQQQLGVLVQALTNEAAYIEKLAGEAGGQ</sequence>
<reference evidence="6 7" key="1">
    <citation type="submission" date="2024-12" db="EMBL/GenBank/DDBJ databases">
        <authorList>
            <person name="Lee Y."/>
        </authorList>
    </citation>
    <scope>NUCLEOTIDE SEQUENCE [LARGE SCALE GENOMIC DNA]</scope>
    <source>
        <strain evidence="6 7">03SUJ4</strain>
    </source>
</reference>
<dbReference type="Pfam" id="PF04389">
    <property type="entry name" value="Peptidase_M28"/>
    <property type="match status" value="1"/>
</dbReference>
<dbReference type="Gene3D" id="3.50.30.30">
    <property type="match status" value="1"/>
</dbReference>
<feature type="domain" description="Transferrin receptor-like dimerisation" evidence="4">
    <location>
        <begin position="641"/>
        <end position="750"/>
    </location>
</feature>
<comment type="caution">
    <text evidence="6">The sequence shown here is derived from an EMBL/GenBank/DDBJ whole genome shotgun (WGS) entry which is preliminary data.</text>
</comment>
<dbReference type="InterPro" id="IPR036757">
    <property type="entry name" value="TFR-like_dimer_dom_sf"/>
</dbReference>
<evidence type="ECO:0000313" key="6">
    <source>
        <dbReference type="EMBL" id="MFN2975414.1"/>
    </source>
</evidence>
<evidence type="ECO:0000313" key="7">
    <source>
        <dbReference type="Proteomes" id="UP001634747"/>
    </source>
</evidence>
<dbReference type="Pfam" id="PF02225">
    <property type="entry name" value="PA"/>
    <property type="match status" value="1"/>
</dbReference>
<evidence type="ECO:0000256" key="1">
    <source>
        <dbReference type="ARBA" id="ARBA00005634"/>
    </source>
</evidence>
<dbReference type="SUPFAM" id="SSF52025">
    <property type="entry name" value="PA domain"/>
    <property type="match status" value="1"/>
</dbReference>
<organism evidence="6 7">
    <name type="scientific">Terriglobus aquaticus</name>
    <dbReference type="NCBI Taxonomy" id="940139"/>
    <lineage>
        <taxon>Bacteria</taxon>
        <taxon>Pseudomonadati</taxon>
        <taxon>Acidobacteriota</taxon>
        <taxon>Terriglobia</taxon>
        <taxon>Terriglobales</taxon>
        <taxon>Acidobacteriaceae</taxon>
        <taxon>Terriglobus</taxon>
    </lineage>
</organism>
<dbReference type="Gene3D" id="1.20.930.40">
    <property type="entry name" value="Transferrin receptor-like, dimerisation domain"/>
    <property type="match status" value="1"/>
</dbReference>
<feature type="signal peptide" evidence="2">
    <location>
        <begin position="1"/>
        <end position="27"/>
    </location>
</feature>
<protein>
    <submittedName>
        <fullName evidence="6">Transferrin receptor-like dimerization domain-containing protein</fullName>
    </submittedName>
</protein>
<dbReference type="InterPro" id="IPR007365">
    <property type="entry name" value="TFR-like_dimer_dom"/>
</dbReference>
<dbReference type="SUPFAM" id="SSF47672">
    <property type="entry name" value="Transferrin receptor-like dimerisation domain"/>
    <property type="match status" value="1"/>
</dbReference>